<dbReference type="AlphaFoldDB" id="A0A4Z2E7Q2"/>
<gene>
    <name evidence="3" type="primary">ZP2_6</name>
    <name evidence="3" type="ORF">EYF80_064907</name>
</gene>
<dbReference type="Proteomes" id="UP000314294">
    <property type="component" value="Unassembled WGS sequence"/>
</dbReference>
<dbReference type="Pfam" id="PF00100">
    <property type="entry name" value="Zona_pellucida"/>
    <property type="match status" value="1"/>
</dbReference>
<evidence type="ECO:0000256" key="1">
    <source>
        <dbReference type="ARBA" id="ARBA00023157"/>
    </source>
</evidence>
<evidence type="ECO:0000313" key="3">
    <source>
        <dbReference type="EMBL" id="TNN24966.1"/>
    </source>
</evidence>
<organism evidence="3 4">
    <name type="scientific">Liparis tanakae</name>
    <name type="common">Tanaka's snailfish</name>
    <dbReference type="NCBI Taxonomy" id="230148"/>
    <lineage>
        <taxon>Eukaryota</taxon>
        <taxon>Metazoa</taxon>
        <taxon>Chordata</taxon>
        <taxon>Craniata</taxon>
        <taxon>Vertebrata</taxon>
        <taxon>Euteleostomi</taxon>
        <taxon>Actinopterygii</taxon>
        <taxon>Neopterygii</taxon>
        <taxon>Teleostei</taxon>
        <taxon>Neoteleostei</taxon>
        <taxon>Acanthomorphata</taxon>
        <taxon>Eupercaria</taxon>
        <taxon>Perciformes</taxon>
        <taxon>Cottioidei</taxon>
        <taxon>Cottales</taxon>
        <taxon>Liparidae</taxon>
        <taxon>Liparis</taxon>
    </lineage>
</organism>
<dbReference type="OrthoDB" id="9944868at2759"/>
<comment type="caution">
    <text evidence="3">The sequence shown here is derived from an EMBL/GenBank/DDBJ whole genome shotgun (WGS) entry which is preliminary data.</text>
</comment>
<dbReference type="InterPro" id="IPR042235">
    <property type="entry name" value="ZP-C_dom"/>
</dbReference>
<feature type="domain" description="ZP" evidence="2">
    <location>
        <begin position="1"/>
        <end position="78"/>
    </location>
</feature>
<dbReference type="PANTHER" id="PTHR47130:SF3">
    <property type="entry name" value="ZONA PELLUCIDA PROTEIN"/>
    <property type="match status" value="1"/>
</dbReference>
<dbReference type="PROSITE" id="PS51034">
    <property type="entry name" value="ZP_2"/>
    <property type="match status" value="1"/>
</dbReference>
<evidence type="ECO:0000313" key="4">
    <source>
        <dbReference type="Proteomes" id="UP000314294"/>
    </source>
</evidence>
<proteinExistence type="predicted"/>
<accession>A0A4Z2E7Q2</accession>
<sequence length="106" mass="12242">MPPSCENHDDSYVTVFHPVVRDARVLVPSHSKRFSMKMFTFTKDEEVLKNEIFVHCNADICDSHSQADGSCRGQCVQPTHQMNYRRERKRGKGHLGKICQQTTCSW</sequence>
<evidence type="ECO:0000259" key="2">
    <source>
        <dbReference type="PROSITE" id="PS51034"/>
    </source>
</evidence>
<dbReference type="InterPro" id="IPR001507">
    <property type="entry name" value="ZP_dom"/>
</dbReference>
<keyword evidence="4" id="KW-1185">Reference proteome</keyword>
<dbReference type="InterPro" id="IPR055355">
    <property type="entry name" value="ZP-C"/>
</dbReference>
<dbReference type="Gene3D" id="2.60.40.4100">
    <property type="entry name" value="Zona pellucida, ZP-C domain"/>
    <property type="match status" value="1"/>
</dbReference>
<protein>
    <submittedName>
        <fullName evidence="3">Zona pellucida sperm-binding protein 2</fullName>
    </submittedName>
</protein>
<dbReference type="PANTHER" id="PTHR47130">
    <property type="entry name" value="SI:DKEY-19B23.11-RELATED"/>
    <property type="match status" value="1"/>
</dbReference>
<dbReference type="EMBL" id="SRLO01013811">
    <property type="protein sequence ID" value="TNN24966.1"/>
    <property type="molecule type" value="Genomic_DNA"/>
</dbReference>
<keyword evidence="1" id="KW-1015">Disulfide bond</keyword>
<name>A0A4Z2E7Q2_9TELE</name>
<reference evidence="3 4" key="1">
    <citation type="submission" date="2019-03" db="EMBL/GenBank/DDBJ databases">
        <title>First draft genome of Liparis tanakae, snailfish: a comprehensive survey of snailfish specific genes.</title>
        <authorList>
            <person name="Kim W."/>
            <person name="Song I."/>
            <person name="Jeong J.-H."/>
            <person name="Kim D."/>
            <person name="Kim S."/>
            <person name="Ryu S."/>
            <person name="Song J.Y."/>
            <person name="Lee S.K."/>
        </authorList>
    </citation>
    <scope>NUCLEOTIDE SEQUENCE [LARGE SCALE GENOMIC DNA]</scope>
    <source>
        <tissue evidence="3">Muscle</tissue>
    </source>
</reference>